<feature type="compositionally biased region" description="Low complexity" evidence="1">
    <location>
        <begin position="254"/>
        <end position="266"/>
    </location>
</feature>
<dbReference type="Proteomes" id="UP000800041">
    <property type="component" value="Unassembled WGS sequence"/>
</dbReference>
<dbReference type="AlphaFoldDB" id="A0A6G1GXP6"/>
<organism evidence="2 3">
    <name type="scientific">Aulographum hederae CBS 113979</name>
    <dbReference type="NCBI Taxonomy" id="1176131"/>
    <lineage>
        <taxon>Eukaryota</taxon>
        <taxon>Fungi</taxon>
        <taxon>Dikarya</taxon>
        <taxon>Ascomycota</taxon>
        <taxon>Pezizomycotina</taxon>
        <taxon>Dothideomycetes</taxon>
        <taxon>Pleosporomycetidae</taxon>
        <taxon>Aulographales</taxon>
        <taxon>Aulographaceae</taxon>
    </lineage>
</organism>
<feature type="region of interest" description="Disordered" evidence="1">
    <location>
        <begin position="766"/>
        <end position="830"/>
    </location>
</feature>
<feature type="compositionally biased region" description="Gly residues" evidence="1">
    <location>
        <begin position="656"/>
        <end position="687"/>
    </location>
</feature>
<feature type="region of interest" description="Disordered" evidence="1">
    <location>
        <begin position="251"/>
        <end position="276"/>
    </location>
</feature>
<feature type="compositionally biased region" description="Basic and acidic residues" evidence="1">
    <location>
        <begin position="131"/>
        <end position="142"/>
    </location>
</feature>
<protein>
    <submittedName>
        <fullName evidence="2">Uncharacterized protein</fullName>
    </submittedName>
</protein>
<name>A0A6G1GXP6_9PEZI</name>
<gene>
    <name evidence="2" type="ORF">K402DRAFT_464258</name>
</gene>
<feature type="region of interest" description="Disordered" evidence="1">
    <location>
        <begin position="113"/>
        <end position="152"/>
    </location>
</feature>
<feature type="compositionally biased region" description="Basic and acidic residues" evidence="1">
    <location>
        <begin position="797"/>
        <end position="820"/>
    </location>
</feature>
<evidence type="ECO:0000313" key="2">
    <source>
        <dbReference type="EMBL" id="KAF1985582.1"/>
    </source>
</evidence>
<sequence>MGMPPQNPYGNFAPMNPYAYTVPPQTTQYYPSNAKPTTGQQFYPSTSATGAPPGVLTAPLMGLGGGMGGMGGMGGLPVMNGLLNFPTTGATTTSGTTTTAPGLNMLGPFANPPIQTDPMGRQTMVGAVDGTRSDDKSPDRSSDGSLNDRFGGMTVAVGANGAQNGTHSNGTAPNGTPGLVNGSGGVVAAANGRVNGVNGVNGLSSDPCLANVNGTNGVNGHGPHGHGVNGNGVNGNGVNGHGVNGNGVNGHGANGTTANGTAANGRGVNGDGVSTLSEESARARVFRRTTFPKIIPRIRGGGDDSDADDSGASTSVCPPTSSARQNSTDSSFHSPITSPTVVHHKPASILPPPPVTPAKPAIQRSTPEAGPSSHRLKALAPGLFSVVPTAAASAESGHSLHRYDSPISVAIDTATKNVFPGSNSDDFRYGGGSAASPTSFPIRLNATTTTSSHPTFAEILTNPPTPPQDSIFYRPIAIRLPITPSPLSTANHPKFNSGSWSNLHAIPALPPNVTSKSIAPTLPSIEDDEPSGEEAWSALLGIPAPTPDITTKPIAPIISSISSDVQRGENTWSALLSTAAPAPDVTSKPPAPILHCVTVAATAAATAPDRALPLLYGFSQTERRRLRRGRPEVMTKEMAPVSPRMGGGKVIMRLPGRGGRGGKGKSGGGLLGGGVGDGVGDETGSGSGSDEKAFVRDTSVGEVTAPRKHVEPRRRDSGHDSSGFAMEPDAARADAGSGHDSSYGNGGSGRDSVHGVLVRRDSAMGTITSAGGDMMGSEDSSEYGNTRMDKATGFASRVDHEGTELEHGKGKRDDGGRSSEMRGTGWFEEW</sequence>
<accession>A0A6G1GXP6</accession>
<feature type="compositionally biased region" description="Polar residues" evidence="1">
    <location>
        <begin position="314"/>
        <end position="340"/>
    </location>
</feature>
<reference evidence="2" key="1">
    <citation type="journal article" date="2020" name="Stud. Mycol.">
        <title>101 Dothideomycetes genomes: a test case for predicting lifestyles and emergence of pathogens.</title>
        <authorList>
            <person name="Haridas S."/>
            <person name="Albert R."/>
            <person name="Binder M."/>
            <person name="Bloem J."/>
            <person name="Labutti K."/>
            <person name="Salamov A."/>
            <person name="Andreopoulos B."/>
            <person name="Baker S."/>
            <person name="Barry K."/>
            <person name="Bills G."/>
            <person name="Bluhm B."/>
            <person name="Cannon C."/>
            <person name="Castanera R."/>
            <person name="Culley D."/>
            <person name="Daum C."/>
            <person name="Ezra D."/>
            <person name="Gonzalez J."/>
            <person name="Henrissat B."/>
            <person name="Kuo A."/>
            <person name="Liang C."/>
            <person name="Lipzen A."/>
            <person name="Lutzoni F."/>
            <person name="Magnuson J."/>
            <person name="Mondo S."/>
            <person name="Nolan M."/>
            <person name="Ohm R."/>
            <person name="Pangilinan J."/>
            <person name="Park H.-J."/>
            <person name="Ramirez L."/>
            <person name="Alfaro M."/>
            <person name="Sun H."/>
            <person name="Tritt A."/>
            <person name="Yoshinaga Y."/>
            <person name="Zwiers L.-H."/>
            <person name="Turgeon B."/>
            <person name="Goodwin S."/>
            <person name="Spatafora J."/>
            <person name="Crous P."/>
            <person name="Grigoriev I."/>
        </authorList>
    </citation>
    <scope>NUCLEOTIDE SEQUENCE</scope>
    <source>
        <strain evidence="2">CBS 113979</strain>
    </source>
</reference>
<dbReference type="EMBL" id="ML977161">
    <property type="protein sequence ID" value="KAF1985582.1"/>
    <property type="molecule type" value="Genomic_DNA"/>
</dbReference>
<keyword evidence="3" id="KW-1185">Reference proteome</keyword>
<feature type="region of interest" description="Disordered" evidence="1">
    <location>
        <begin position="294"/>
        <end position="374"/>
    </location>
</feature>
<proteinExistence type="predicted"/>
<feature type="region of interest" description="Disordered" evidence="1">
    <location>
        <begin position="640"/>
        <end position="753"/>
    </location>
</feature>
<evidence type="ECO:0000256" key="1">
    <source>
        <dbReference type="SAM" id="MobiDB-lite"/>
    </source>
</evidence>
<evidence type="ECO:0000313" key="3">
    <source>
        <dbReference type="Proteomes" id="UP000800041"/>
    </source>
</evidence>